<evidence type="ECO:0000256" key="1">
    <source>
        <dbReference type="ARBA" id="ARBA00000085"/>
    </source>
</evidence>
<dbReference type="InterPro" id="IPR000700">
    <property type="entry name" value="PAS-assoc_C"/>
</dbReference>
<feature type="coiled-coil region" evidence="6">
    <location>
        <begin position="7"/>
        <end position="45"/>
    </location>
</feature>
<dbReference type="Gene3D" id="3.30.450.20">
    <property type="entry name" value="PAS domain"/>
    <property type="match status" value="2"/>
</dbReference>
<evidence type="ECO:0000259" key="7">
    <source>
        <dbReference type="PROSITE" id="PS50112"/>
    </source>
</evidence>
<dbReference type="PROSITE" id="PS50113">
    <property type="entry name" value="PAC"/>
    <property type="match status" value="1"/>
</dbReference>
<gene>
    <name evidence="9" type="ORF">LCGC14_1109670</name>
</gene>
<proteinExistence type="predicted"/>
<sequence length="198" mass="23159">MIDITELKEVERKYRTLSEGLEQKIAERTKKLEESERKSKELLEALPIGIILSSPEGKSLECNSQAYKILGYKSKNQFLKVHVLDHYHDPNDRKRFIRLHDRGIVKDFEVQLKREDGSVFWASINSKTQDLENSIIYVNSFRDITARKVVEQELKESEEKWRALSENSPAHVLLLDREHKIIFINRTVPDLSKEEVIG</sequence>
<reference evidence="9" key="1">
    <citation type="journal article" date="2015" name="Nature">
        <title>Complex archaea that bridge the gap between prokaryotes and eukaryotes.</title>
        <authorList>
            <person name="Spang A."/>
            <person name="Saw J.H."/>
            <person name="Jorgensen S.L."/>
            <person name="Zaremba-Niedzwiedzka K."/>
            <person name="Martijn J."/>
            <person name="Lind A.E."/>
            <person name="van Eijk R."/>
            <person name="Schleper C."/>
            <person name="Guy L."/>
            <person name="Ettema T.J."/>
        </authorList>
    </citation>
    <scope>NUCLEOTIDE SEQUENCE</scope>
</reference>
<organism evidence="9">
    <name type="scientific">marine sediment metagenome</name>
    <dbReference type="NCBI Taxonomy" id="412755"/>
    <lineage>
        <taxon>unclassified sequences</taxon>
        <taxon>metagenomes</taxon>
        <taxon>ecological metagenomes</taxon>
    </lineage>
</organism>
<dbReference type="PROSITE" id="PS50112">
    <property type="entry name" value="PAS"/>
    <property type="match status" value="1"/>
</dbReference>
<dbReference type="EMBL" id="LAZR01005056">
    <property type="protein sequence ID" value="KKN03235.1"/>
    <property type="molecule type" value="Genomic_DNA"/>
</dbReference>
<keyword evidence="6" id="KW-0175">Coiled coil</keyword>
<dbReference type="PANTHER" id="PTHR43304">
    <property type="entry name" value="PHYTOCHROME-LIKE PROTEIN CPH1"/>
    <property type="match status" value="1"/>
</dbReference>
<evidence type="ECO:0000313" key="9">
    <source>
        <dbReference type="EMBL" id="KKN03235.1"/>
    </source>
</evidence>
<evidence type="ECO:0000256" key="3">
    <source>
        <dbReference type="ARBA" id="ARBA00022553"/>
    </source>
</evidence>
<feature type="non-terminal residue" evidence="9">
    <location>
        <position position="198"/>
    </location>
</feature>
<evidence type="ECO:0000256" key="2">
    <source>
        <dbReference type="ARBA" id="ARBA00012438"/>
    </source>
</evidence>
<evidence type="ECO:0000256" key="5">
    <source>
        <dbReference type="ARBA" id="ARBA00022777"/>
    </source>
</evidence>
<dbReference type="InterPro" id="IPR052162">
    <property type="entry name" value="Sensor_kinase/Photoreceptor"/>
</dbReference>
<dbReference type="EC" id="2.7.13.3" evidence="2"/>
<dbReference type="Pfam" id="PF13426">
    <property type="entry name" value="PAS_9"/>
    <property type="match status" value="1"/>
</dbReference>
<comment type="caution">
    <text evidence="9">The sequence shown here is derived from an EMBL/GenBank/DDBJ whole genome shotgun (WGS) entry which is preliminary data.</text>
</comment>
<dbReference type="PANTHER" id="PTHR43304:SF1">
    <property type="entry name" value="PAC DOMAIN-CONTAINING PROTEIN"/>
    <property type="match status" value="1"/>
</dbReference>
<feature type="domain" description="PAC" evidence="8">
    <location>
        <begin position="106"/>
        <end position="156"/>
    </location>
</feature>
<dbReference type="SUPFAM" id="SSF55785">
    <property type="entry name" value="PYP-like sensor domain (PAS domain)"/>
    <property type="match status" value="2"/>
</dbReference>
<dbReference type="AlphaFoldDB" id="A0A0F9M712"/>
<comment type="catalytic activity">
    <reaction evidence="1">
        <text>ATP + protein L-histidine = ADP + protein N-phospho-L-histidine.</text>
        <dbReference type="EC" id="2.7.13.3"/>
    </reaction>
</comment>
<name>A0A0F9M712_9ZZZZ</name>
<evidence type="ECO:0000256" key="4">
    <source>
        <dbReference type="ARBA" id="ARBA00022679"/>
    </source>
</evidence>
<dbReference type="GO" id="GO:0004673">
    <property type="term" value="F:protein histidine kinase activity"/>
    <property type="evidence" value="ECO:0007669"/>
    <property type="project" value="UniProtKB-EC"/>
</dbReference>
<keyword evidence="3" id="KW-0597">Phosphoprotein</keyword>
<dbReference type="InterPro" id="IPR035965">
    <property type="entry name" value="PAS-like_dom_sf"/>
</dbReference>
<accession>A0A0F9M712</accession>
<dbReference type="NCBIfam" id="TIGR00229">
    <property type="entry name" value="sensory_box"/>
    <property type="match status" value="1"/>
</dbReference>
<protein>
    <recommendedName>
        <fullName evidence="2">histidine kinase</fullName>
        <ecNumber evidence="2">2.7.13.3</ecNumber>
    </recommendedName>
</protein>
<evidence type="ECO:0000256" key="6">
    <source>
        <dbReference type="SAM" id="Coils"/>
    </source>
</evidence>
<dbReference type="CDD" id="cd00130">
    <property type="entry name" value="PAS"/>
    <property type="match status" value="1"/>
</dbReference>
<keyword evidence="5" id="KW-0418">Kinase</keyword>
<feature type="domain" description="PAS" evidence="7">
    <location>
        <begin position="35"/>
        <end position="107"/>
    </location>
</feature>
<dbReference type="InterPro" id="IPR000014">
    <property type="entry name" value="PAS"/>
</dbReference>
<evidence type="ECO:0000259" key="8">
    <source>
        <dbReference type="PROSITE" id="PS50113"/>
    </source>
</evidence>
<keyword evidence="4" id="KW-0808">Transferase</keyword>